<keyword evidence="9" id="KW-0460">Magnesium</keyword>
<keyword evidence="8" id="KW-0067">ATP-binding</keyword>
<dbReference type="AlphaFoldDB" id="A0A7W2LZ38"/>
<evidence type="ECO:0000256" key="11">
    <source>
        <dbReference type="ARBA" id="ARBA00023136"/>
    </source>
</evidence>
<comment type="subcellular location">
    <subcellularLocation>
        <location evidence="2">Membrane</location>
        <topology evidence="2">Peripheral membrane protein</topology>
    </subcellularLocation>
</comment>
<dbReference type="InterPro" id="IPR042099">
    <property type="entry name" value="ANL_N_sf"/>
</dbReference>
<dbReference type="Gene3D" id="3.30.300.30">
    <property type="match status" value="1"/>
</dbReference>
<feature type="domain" description="AMP-binding enzyme C-terminal" evidence="16">
    <location>
        <begin position="478"/>
        <end position="552"/>
    </location>
</feature>
<keyword evidence="10" id="KW-0443">Lipid metabolism</keyword>
<evidence type="ECO:0000256" key="14">
    <source>
        <dbReference type="ARBA" id="ARBA00042773"/>
    </source>
</evidence>
<dbReference type="EMBL" id="JACGDA010000045">
    <property type="protein sequence ID" value="MBA6149511.1"/>
    <property type="molecule type" value="Genomic_DNA"/>
</dbReference>
<evidence type="ECO:0000256" key="10">
    <source>
        <dbReference type="ARBA" id="ARBA00023098"/>
    </source>
</evidence>
<comment type="similarity">
    <text evidence="4">Belongs to the ATP-dependent AMP-binding enzyme family.</text>
</comment>
<dbReference type="CDD" id="cd05936">
    <property type="entry name" value="FC-FACS_FadD_like"/>
    <property type="match status" value="1"/>
</dbReference>
<accession>A0A7W2LZ38</accession>
<evidence type="ECO:0000256" key="13">
    <source>
        <dbReference type="ARBA" id="ARBA00039545"/>
    </source>
</evidence>
<evidence type="ECO:0000256" key="9">
    <source>
        <dbReference type="ARBA" id="ARBA00022842"/>
    </source>
</evidence>
<dbReference type="NCBIfam" id="NF004229">
    <property type="entry name" value="PRK05677.1"/>
    <property type="match status" value="1"/>
</dbReference>
<dbReference type="Pfam" id="PF00501">
    <property type="entry name" value="AMP-binding"/>
    <property type="match status" value="1"/>
</dbReference>
<dbReference type="FunFam" id="3.30.300.30:FF:000006">
    <property type="entry name" value="Long-chain-fatty-acid--CoA ligase FadD"/>
    <property type="match status" value="1"/>
</dbReference>
<feature type="domain" description="AMP-dependent synthetase/ligase" evidence="15">
    <location>
        <begin position="30"/>
        <end position="427"/>
    </location>
</feature>
<evidence type="ECO:0000256" key="8">
    <source>
        <dbReference type="ARBA" id="ARBA00022840"/>
    </source>
</evidence>
<name>A0A7W2LZ38_9PSED</name>
<dbReference type="Gene3D" id="3.40.50.12780">
    <property type="entry name" value="N-terminal domain of ligase-like"/>
    <property type="match status" value="1"/>
</dbReference>
<keyword evidence="5 17" id="KW-0436">Ligase</keyword>
<comment type="caution">
    <text evidence="17">The sequence shown here is derived from an EMBL/GenBank/DDBJ whole genome shotgun (WGS) entry which is preliminary data.</text>
</comment>
<dbReference type="InterPro" id="IPR050237">
    <property type="entry name" value="ATP-dep_AMP-bd_enzyme"/>
</dbReference>
<dbReference type="Proteomes" id="UP000577346">
    <property type="component" value="Unassembled WGS sequence"/>
</dbReference>
<gene>
    <name evidence="17" type="ORF">H4C15_18645</name>
</gene>
<dbReference type="InterPro" id="IPR000873">
    <property type="entry name" value="AMP-dep_synth/lig_dom"/>
</dbReference>
<evidence type="ECO:0000256" key="2">
    <source>
        <dbReference type="ARBA" id="ARBA00004170"/>
    </source>
</evidence>
<evidence type="ECO:0000256" key="4">
    <source>
        <dbReference type="ARBA" id="ARBA00006432"/>
    </source>
</evidence>
<dbReference type="GO" id="GO:0016020">
    <property type="term" value="C:membrane"/>
    <property type="evidence" value="ECO:0007669"/>
    <property type="project" value="UniProtKB-SubCell"/>
</dbReference>
<dbReference type="GO" id="GO:0004467">
    <property type="term" value="F:long-chain fatty acid-CoA ligase activity"/>
    <property type="evidence" value="ECO:0007669"/>
    <property type="project" value="UniProtKB-EC"/>
</dbReference>
<dbReference type="EC" id="6.2.1.3" evidence="12"/>
<dbReference type="GeneID" id="72421534"/>
<sequence>MQADFWNDKRPAGVPSTIDINAYASVVEVFERSCKRFADRPAFSNLGVTLTYAQLERHSAAFAAWLQQHTDLQPGDRIAVQMPNVLQYPIAVFGAMRAGLIVVNTNPLYTEREMRHQFNDSGARALVYLNMFGKRVQAVLPDTGIEYLIEAKMGDLLPTAKGWLINTVVDKLKKMVPAYHLPQALPFKQVLRQGRGLSPQPVPQSLDDIAVLQYTGGTTGLAKGAMLTHGNLVANMLQVLACFSQHGPDGQKLLKDGQEVMIAPLPLYHIYAFTANCMCMMVTGNHNVLITNPRDIPGFIKELGKWRFSALLGLNTLFVALMDHPGFRRLDFSALKVTNSGGTALVKATAERWEALTGCRIVEGYGLTETSPVASTNPYGQLARLGTVGIPVAGTAFKVIDDDGNELPLGERGELCIKGPQVMKGYWQQPEATAQALDADGWFKTGDIAVIDVDGFTRIVDRKKDMIIVSGFNVYPNEIEDVVMGHPQVANCAAIGVPDERSGEAVKLFVVPREGGLSVDELKAYCKANFTGYKVPKHIVLRESLPMTPVGKILRRELRDIA</sequence>
<comment type="pathway">
    <text evidence="3">Lipid metabolism; fatty acid beta-oxidation.</text>
</comment>
<proteinExistence type="inferred from homology"/>
<comment type="cofactor">
    <cofactor evidence="1">
        <name>Mg(2+)</name>
        <dbReference type="ChEBI" id="CHEBI:18420"/>
    </cofactor>
</comment>
<dbReference type="PANTHER" id="PTHR43767">
    <property type="entry name" value="LONG-CHAIN-FATTY-ACID--COA LIGASE"/>
    <property type="match status" value="1"/>
</dbReference>
<evidence type="ECO:0000313" key="18">
    <source>
        <dbReference type="Proteomes" id="UP000577346"/>
    </source>
</evidence>
<keyword evidence="11" id="KW-0472">Membrane</keyword>
<dbReference type="NCBIfam" id="NF009139">
    <property type="entry name" value="PRK12492.1"/>
    <property type="match status" value="1"/>
</dbReference>
<dbReference type="GO" id="GO:0005524">
    <property type="term" value="F:ATP binding"/>
    <property type="evidence" value="ECO:0007669"/>
    <property type="project" value="UniProtKB-KW"/>
</dbReference>
<dbReference type="RefSeq" id="WP_009686765.1">
    <property type="nucleotide sequence ID" value="NZ_BQHU01000029.1"/>
</dbReference>
<dbReference type="PANTHER" id="PTHR43767:SF8">
    <property type="entry name" value="LONG-CHAIN-FATTY-ACID--COA LIGASE"/>
    <property type="match status" value="1"/>
</dbReference>
<protein>
    <recommendedName>
        <fullName evidence="13">Long-chain-fatty-acid--CoA ligase</fullName>
        <ecNumber evidence="12">6.2.1.3</ecNumber>
    </recommendedName>
    <alternativeName>
        <fullName evidence="14">Long-chain acyl-CoA synthetase</fullName>
    </alternativeName>
</protein>
<dbReference type="InterPro" id="IPR025110">
    <property type="entry name" value="AMP-bd_C"/>
</dbReference>
<reference evidence="17 18" key="1">
    <citation type="submission" date="2020-07" db="EMBL/GenBank/DDBJ databases">
        <title>Diversity of carbapenemase encoding genes among Pseudomonas putida group clinical isolates in a tertiary Brazilian hospital.</title>
        <authorList>
            <person name="Alberto-Lei F."/>
            <person name="Nodari C.S."/>
            <person name="Streling A.P."/>
            <person name="Paulino J.T."/>
            <person name="Bessa-Neto F.O."/>
            <person name="Cayo R."/>
            <person name="Gales A.C."/>
        </authorList>
    </citation>
    <scope>NUCLEOTIDE SEQUENCE [LARGE SCALE GENOMIC DNA]</scope>
    <source>
        <strain evidence="17 18">11213</strain>
    </source>
</reference>
<evidence type="ECO:0000256" key="12">
    <source>
        <dbReference type="ARBA" id="ARBA00026121"/>
    </source>
</evidence>
<keyword evidence="7" id="KW-0276">Fatty acid metabolism</keyword>
<dbReference type="FunFam" id="3.40.50.12780:FF:000003">
    <property type="entry name" value="Long-chain-fatty-acid--CoA ligase FadD"/>
    <property type="match status" value="1"/>
</dbReference>
<organism evidence="17 18">
    <name type="scientific">Pseudomonas juntendi</name>
    <dbReference type="NCBI Taxonomy" id="2666183"/>
    <lineage>
        <taxon>Bacteria</taxon>
        <taxon>Pseudomonadati</taxon>
        <taxon>Pseudomonadota</taxon>
        <taxon>Gammaproteobacteria</taxon>
        <taxon>Pseudomonadales</taxon>
        <taxon>Pseudomonadaceae</taxon>
        <taxon>Pseudomonas</taxon>
    </lineage>
</organism>
<dbReference type="SUPFAM" id="SSF56801">
    <property type="entry name" value="Acetyl-CoA synthetase-like"/>
    <property type="match status" value="1"/>
</dbReference>
<dbReference type="Pfam" id="PF13193">
    <property type="entry name" value="AMP-binding_C"/>
    <property type="match status" value="1"/>
</dbReference>
<dbReference type="InterPro" id="IPR020845">
    <property type="entry name" value="AMP-binding_CS"/>
</dbReference>
<dbReference type="PROSITE" id="PS00455">
    <property type="entry name" value="AMP_BINDING"/>
    <property type="match status" value="1"/>
</dbReference>
<evidence type="ECO:0000259" key="16">
    <source>
        <dbReference type="Pfam" id="PF13193"/>
    </source>
</evidence>
<evidence type="ECO:0000256" key="1">
    <source>
        <dbReference type="ARBA" id="ARBA00001946"/>
    </source>
</evidence>
<evidence type="ECO:0000256" key="3">
    <source>
        <dbReference type="ARBA" id="ARBA00005005"/>
    </source>
</evidence>
<dbReference type="InterPro" id="IPR045851">
    <property type="entry name" value="AMP-bd_C_sf"/>
</dbReference>
<evidence type="ECO:0000256" key="5">
    <source>
        <dbReference type="ARBA" id="ARBA00022598"/>
    </source>
</evidence>
<keyword evidence="6" id="KW-0547">Nucleotide-binding</keyword>
<evidence type="ECO:0000313" key="17">
    <source>
        <dbReference type="EMBL" id="MBA6149511.1"/>
    </source>
</evidence>
<evidence type="ECO:0000256" key="6">
    <source>
        <dbReference type="ARBA" id="ARBA00022741"/>
    </source>
</evidence>
<evidence type="ECO:0000259" key="15">
    <source>
        <dbReference type="Pfam" id="PF00501"/>
    </source>
</evidence>
<evidence type="ECO:0000256" key="7">
    <source>
        <dbReference type="ARBA" id="ARBA00022832"/>
    </source>
</evidence>